<dbReference type="GO" id="GO:0003960">
    <property type="term" value="F:quinone reductase (NADPH) activity"/>
    <property type="evidence" value="ECO:0007669"/>
    <property type="project" value="InterPro"/>
</dbReference>
<dbReference type="GO" id="GO:0070402">
    <property type="term" value="F:NADPH binding"/>
    <property type="evidence" value="ECO:0007669"/>
    <property type="project" value="TreeGrafter"/>
</dbReference>
<keyword evidence="1" id="KW-0521">NADP</keyword>
<reference evidence="4 5" key="1">
    <citation type="submission" date="2020-08" db="EMBL/GenBank/DDBJ databases">
        <authorList>
            <person name="Newling K."/>
            <person name="Davey J."/>
            <person name="Forrester S."/>
        </authorList>
    </citation>
    <scope>NUCLEOTIDE SEQUENCE [LARGE SCALE GENOMIC DNA]</scope>
    <source>
        <strain evidence="5">Crithidia deanei Carvalho (ATCC PRA-265)</strain>
    </source>
</reference>
<dbReference type="Proteomes" id="UP000515908">
    <property type="component" value="Chromosome 27"/>
</dbReference>
<dbReference type="InterPro" id="IPR011032">
    <property type="entry name" value="GroES-like_sf"/>
</dbReference>
<dbReference type="InterPro" id="IPR020843">
    <property type="entry name" value="ER"/>
</dbReference>
<feature type="domain" description="Enoyl reductase (ER)" evidence="3">
    <location>
        <begin position="22"/>
        <end position="336"/>
    </location>
</feature>
<proteinExistence type="predicted"/>
<evidence type="ECO:0000313" key="5">
    <source>
        <dbReference type="Proteomes" id="UP000515908"/>
    </source>
</evidence>
<protein>
    <submittedName>
        <fullName evidence="4">Alcohol dehydrogenase GroES-like domain/Zinc-binding dehydrogenase, putative</fullName>
    </submittedName>
</protein>
<dbReference type="AlphaFoldDB" id="A0A7G2CUP0"/>
<name>A0A7G2CUP0_9TRYP</name>
<dbReference type="EMBL" id="LR877171">
    <property type="protein sequence ID" value="CAD2222664.1"/>
    <property type="molecule type" value="Genomic_DNA"/>
</dbReference>
<evidence type="ECO:0000256" key="2">
    <source>
        <dbReference type="ARBA" id="ARBA00023002"/>
    </source>
</evidence>
<organism evidence="4 5">
    <name type="scientific">Angomonas deanei</name>
    <dbReference type="NCBI Taxonomy" id="59799"/>
    <lineage>
        <taxon>Eukaryota</taxon>
        <taxon>Discoba</taxon>
        <taxon>Euglenozoa</taxon>
        <taxon>Kinetoplastea</taxon>
        <taxon>Metakinetoplastina</taxon>
        <taxon>Trypanosomatida</taxon>
        <taxon>Trypanosomatidae</taxon>
        <taxon>Strigomonadinae</taxon>
        <taxon>Angomonas</taxon>
    </lineage>
</organism>
<dbReference type="PANTHER" id="PTHR48106:SF13">
    <property type="entry name" value="QUINONE OXIDOREDUCTASE-RELATED"/>
    <property type="match status" value="1"/>
</dbReference>
<evidence type="ECO:0000259" key="3">
    <source>
        <dbReference type="SMART" id="SM00829"/>
    </source>
</evidence>
<dbReference type="Gene3D" id="3.90.180.10">
    <property type="entry name" value="Medium-chain alcohol dehydrogenases, catalytic domain"/>
    <property type="match status" value="1"/>
</dbReference>
<dbReference type="Gene3D" id="3.40.50.720">
    <property type="entry name" value="NAD(P)-binding Rossmann-like Domain"/>
    <property type="match status" value="1"/>
</dbReference>
<dbReference type="SMART" id="SM00829">
    <property type="entry name" value="PKS_ER"/>
    <property type="match status" value="1"/>
</dbReference>
<dbReference type="Pfam" id="PF08240">
    <property type="entry name" value="ADH_N"/>
    <property type="match status" value="1"/>
</dbReference>
<dbReference type="PANTHER" id="PTHR48106">
    <property type="entry name" value="QUINONE OXIDOREDUCTASE PIG3-RELATED"/>
    <property type="match status" value="1"/>
</dbReference>
<dbReference type="InterPro" id="IPR013149">
    <property type="entry name" value="ADH-like_C"/>
</dbReference>
<keyword evidence="5" id="KW-1185">Reference proteome</keyword>
<dbReference type="CDD" id="cd05286">
    <property type="entry name" value="QOR2"/>
    <property type="match status" value="1"/>
</dbReference>
<dbReference type="GO" id="GO:0035925">
    <property type="term" value="F:mRNA 3'-UTR AU-rich region binding"/>
    <property type="evidence" value="ECO:0007669"/>
    <property type="project" value="TreeGrafter"/>
</dbReference>
<keyword evidence="2" id="KW-0560">Oxidoreductase</keyword>
<dbReference type="VEuPathDB" id="TriTrypDB:ADEAN_001021100"/>
<evidence type="ECO:0000256" key="1">
    <source>
        <dbReference type="ARBA" id="ARBA00022857"/>
    </source>
</evidence>
<dbReference type="InterPro" id="IPR047618">
    <property type="entry name" value="QOR-like"/>
</dbReference>
<sequence>MFRRSFVSLKPIFRRVRIAEHGGPEVMKIEEFQPNILAPKPGQVVVRNSFAGVNFIDTYFRSGLNKKPVMPYTPGEEGAGAIVQVGDDSLKRLLGQRVAYYGGEGSYSSFTVVPTGALVEIPEGLADKEAAAVACQGFTAHYLTHDSFVCAPGTVVLLHGAAGGTGLLLSQMAKLRGATVIGVCGGAEKAALAQSVGRCDHVIDYTSEPDWPAAVRRLFPDGVHAVYDGVGKSTFQGSLSVLRRHGYMISFGGASGAVPPVALSTITAAGSIYLQRPTLNDYIKLPEDRARRGKDVFGWLKEKQLTVTVGKVLPLREAVQAHTLLEGKQTTGKLLLNCTD</sequence>
<evidence type="ECO:0000313" key="4">
    <source>
        <dbReference type="EMBL" id="CAD2222664.1"/>
    </source>
</evidence>
<dbReference type="InterPro" id="IPR013154">
    <property type="entry name" value="ADH-like_N"/>
</dbReference>
<dbReference type="InterPro" id="IPR036291">
    <property type="entry name" value="NAD(P)-bd_dom_sf"/>
</dbReference>
<gene>
    <name evidence="4" type="ORF">ADEAN_001021100</name>
</gene>
<dbReference type="SUPFAM" id="SSF50129">
    <property type="entry name" value="GroES-like"/>
    <property type="match status" value="1"/>
</dbReference>
<dbReference type="SUPFAM" id="SSF51735">
    <property type="entry name" value="NAD(P)-binding Rossmann-fold domains"/>
    <property type="match status" value="1"/>
</dbReference>
<dbReference type="GO" id="GO:0005829">
    <property type="term" value="C:cytosol"/>
    <property type="evidence" value="ECO:0007669"/>
    <property type="project" value="TreeGrafter"/>
</dbReference>
<accession>A0A7G2CUP0</accession>
<dbReference type="Pfam" id="PF00107">
    <property type="entry name" value="ADH_zinc_N"/>
    <property type="match status" value="1"/>
</dbReference>